<dbReference type="Pfam" id="PF00069">
    <property type="entry name" value="Pkinase"/>
    <property type="match status" value="2"/>
</dbReference>
<dbReference type="GO" id="GO:0004674">
    <property type="term" value="F:protein serine/threonine kinase activity"/>
    <property type="evidence" value="ECO:0007669"/>
    <property type="project" value="UniProtKB-KW"/>
</dbReference>
<evidence type="ECO:0000256" key="4">
    <source>
        <dbReference type="ARBA" id="ARBA00022777"/>
    </source>
</evidence>
<keyword evidence="3 6" id="KW-0547">Nucleotide-binding</keyword>
<organism evidence="9 10">
    <name type="scientific">Albula glossodonta</name>
    <name type="common">roundjaw bonefish</name>
    <dbReference type="NCBI Taxonomy" id="121402"/>
    <lineage>
        <taxon>Eukaryota</taxon>
        <taxon>Metazoa</taxon>
        <taxon>Chordata</taxon>
        <taxon>Craniata</taxon>
        <taxon>Vertebrata</taxon>
        <taxon>Euteleostomi</taxon>
        <taxon>Actinopterygii</taxon>
        <taxon>Neopterygii</taxon>
        <taxon>Teleostei</taxon>
        <taxon>Albuliformes</taxon>
        <taxon>Albulidae</taxon>
        <taxon>Albula</taxon>
    </lineage>
</organism>
<evidence type="ECO:0000313" key="9">
    <source>
        <dbReference type="EMBL" id="KAG9332972.1"/>
    </source>
</evidence>
<dbReference type="InterPro" id="IPR011009">
    <property type="entry name" value="Kinase-like_dom_sf"/>
</dbReference>
<name>A0A8T2N5M1_9TELE</name>
<reference evidence="9" key="1">
    <citation type="thesis" date="2021" institute="BYU ScholarsArchive" country="Provo, UT, USA">
        <title>Applications of and Algorithms for Genome Assembly and Genomic Analyses with an Emphasis on Marine Teleosts.</title>
        <authorList>
            <person name="Pickett B.D."/>
        </authorList>
    </citation>
    <scope>NUCLEOTIDE SEQUENCE</scope>
    <source>
        <strain evidence="9">HI-2016</strain>
    </source>
</reference>
<comment type="caution">
    <text evidence="9">The sequence shown here is derived from an EMBL/GenBank/DDBJ whole genome shotgun (WGS) entry which is preliminary data.</text>
</comment>
<dbReference type="PANTHER" id="PTHR24342:SF14">
    <property type="entry name" value="DEATH-ASSOCIATED PROTEIN KINASE DAPK-1"/>
    <property type="match status" value="1"/>
</dbReference>
<dbReference type="GO" id="GO:0005634">
    <property type="term" value="C:nucleus"/>
    <property type="evidence" value="ECO:0007669"/>
    <property type="project" value="TreeGrafter"/>
</dbReference>
<evidence type="ECO:0000256" key="1">
    <source>
        <dbReference type="ARBA" id="ARBA00022527"/>
    </source>
</evidence>
<gene>
    <name evidence="9" type="ORF">JZ751_014001</name>
</gene>
<keyword evidence="10" id="KW-1185">Reference proteome</keyword>
<keyword evidence="4" id="KW-0418">Kinase</keyword>
<evidence type="ECO:0000256" key="7">
    <source>
        <dbReference type="SAM" id="MobiDB-lite"/>
    </source>
</evidence>
<sequence>MPSVGSDVGSVKGLDPLSYHEDDLNIYVRFDSYEEAQVFSRHFLEIFTGYGELREATVLQGGVLACTTVTDTVAPPTAPSASISFQQCLSGEKHTPASVLGDTRFPWAVGEAEDFGVPQAVGEAEDFGVPKGVCEAAEFGVPQGVREAAEFGVPQAVEEAEDFGVPKGVCEAAEFGVPQGVREAAEFGVPQAVEEAEDFGVPQGVCEAAEFGVPQGVREAAEFGVPQAVEEAEDFGVPQGVREAAEFGVLQAVGEAEIFGYPLAVSEADELHDSYMIPKTPMIKRQARVKGSDETEQERVTELGKRRKLSTLYEINEEIGRGTYGVVKRVTHRDSRESFAAKFLPLSSRIRTRAFQERDLLSRLAHPNVAYLLDSFCTHRTLVLVMELYPSPLLLQILEGIRFIHSMNLLHLDIKPANILMALSHQEEVKICDFGFCQEVDPSREQYSRFGTPEFVAPEIVCQAPVSEATDVWSLGILAFMCLTCRVPFWGENDRETLVHICEGRICWDSPDVTCMSCEAQDFLQQILQQDAKMRPSAAECLDHKWFQRSLTCYGSVMELQPIPELLQAPPQHTTLAIPIQQRYDSSSSESSDSSSEYDETDAWNNIYQHSQEEDWEDEQFYTEFSERRLIFDALSEMPENQGKVISPEQIVLSSKLSPSEKQLAEKANLSCVSPEQSTELVCVDDALFLPVSDAEGCGVGGNRIPRQSVVKSTFYSHSQEVSPLSARRTVLSERKFGKAHERGRKHLRTSRSSRLNEPLIEYREDSAHTGITRNHRLDSFHLVPKAYSLDSGDTGPYSNMNQHKQQRRSKSLDEYMRMTSGPSEMSKSAEQDSTLVNDKDETQRLGEGFTGSNTKDGVQLRPFSTQSKLSSSWEQSEGLPGVGISCKALETSQAFLSFDPQDEELRGYLDSSQHSSNVDGLEINRSEKKFQVVVSAQAESTTGSQCSMAESSTIDLGTVKTSNREEPFVACGYVKSHHTDSGDEYENLHAPLMESSGYTLPYAILQASLDEEVELQDEKPEDEIKFLERSESTCKIPHRDKDLPEEPKTWREFQISAMKNRNTAQCHVPQNRCEAKPPTGKSGKSVLKHFFSKQSWSGQSSPPAEMRRKRSAERVYSSPQQQHKSENLLISKKLKESLSSFSKVMSWQRSKEDKKEDFPLIPVESAEKEGHGPAGGAPCHTYDFLSEINRGRFSVVRQCQEKQSKQLFAAKITPYKQGQQQLVLQEYQLLKSLEHTHIVHLHAAFITPRYLVLIEELCAGRELLHNLADRDLYAEMHVRGLLQQILSAVEYLHYKHIVHLDLKSDNIVVTDQNVLKVVDLGSAQILTPGRTLSVEHIRETKESKVYIVLPKAPEILEGHGVGPETDIWAIGVLTFIMLSADNPFHSDLHWECERNIRNGKIQFGRCYPGLSEGAVSFMKSTLNNKPWARPSAADCLQIPWIQGIHQPSKHRDSIVCFSTEKLQAYLQERETKRQQVRTKVEVPLFD</sequence>
<dbReference type="PROSITE" id="PS00107">
    <property type="entry name" value="PROTEIN_KINASE_ATP"/>
    <property type="match status" value="1"/>
</dbReference>
<keyword evidence="1" id="KW-0723">Serine/threonine-protein kinase</keyword>
<evidence type="ECO:0000256" key="2">
    <source>
        <dbReference type="ARBA" id="ARBA00022679"/>
    </source>
</evidence>
<evidence type="ECO:0000256" key="5">
    <source>
        <dbReference type="ARBA" id="ARBA00022840"/>
    </source>
</evidence>
<keyword evidence="2" id="KW-0808">Transferase</keyword>
<dbReference type="InterPro" id="IPR008271">
    <property type="entry name" value="Ser/Thr_kinase_AS"/>
</dbReference>
<accession>A0A8T2N5M1</accession>
<evidence type="ECO:0000259" key="8">
    <source>
        <dbReference type="PROSITE" id="PS50011"/>
    </source>
</evidence>
<feature type="domain" description="Protein kinase" evidence="8">
    <location>
        <begin position="313"/>
        <end position="547"/>
    </location>
</feature>
<feature type="region of interest" description="Disordered" evidence="7">
    <location>
        <begin position="579"/>
        <end position="600"/>
    </location>
</feature>
<dbReference type="Gene3D" id="1.10.510.10">
    <property type="entry name" value="Transferase(Phosphotransferase) domain 1"/>
    <property type="match status" value="2"/>
</dbReference>
<dbReference type="Gene3D" id="3.30.200.20">
    <property type="entry name" value="Phosphorylase Kinase, domain 1"/>
    <property type="match status" value="2"/>
</dbReference>
<evidence type="ECO:0000313" key="10">
    <source>
        <dbReference type="Proteomes" id="UP000824540"/>
    </source>
</evidence>
<feature type="compositionally biased region" description="Polar residues" evidence="7">
    <location>
        <begin position="1093"/>
        <end position="1103"/>
    </location>
</feature>
<dbReference type="InterPro" id="IPR017441">
    <property type="entry name" value="Protein_kinase_ATP_BS"/>
</dbReference>
<feature type="domain" description="Protein kinase" evidence="8">
    <location>
        <begin position="1183"/>
        <end position="1442"/>
    </location>
</feature>
<dbReference type="PANTHER" id="PTHR24342">
    <property type="entry name" value="SERINE/THREONINE-PROTEIN KINASE 17"/>
    <property type="match status" value="1"/>
</dbReference>
<dbReference type="GO" id="GO:0005524">
    <property type="term" value="F:ATP binding"/>
    <property type="evidence" value="ECO:0007669"/>
    <property type="project" value="UniProtKB-UniRule"/>
</dbReference>
<dbReference type="SUPFAM" id="SSF56112">
    <property type="entry name" value="Protein kinase-like (PK-like)"/>
    <property type="match status" value="2"/>
</dbReference>
<evidence type="ECO:0000256" key="3">
    <source>
        <dbReference type="ARBA" id="ARBA00022741"/>
    </source>
</evidence>
<dbReference type="PROSITE" id="PS00108">
    <property type="entry name" value="PROTEIN_KINASE_ST"/>
    <property type="match status" value="2"/>
</dbReference>
<dbReference type="EMBL" id="JAFBMS010000226">
    <property type="protein sequence ID" value="KAG9332972.1"/>
    <property type="molecule type" value="Genomic_DNA"/>
</dbReference>
<feature type="compositionally biased region" description="Low complexity" evidence="7">
    <location>
        <begin position="584"/>
        <end position="595"/>
    </location>
</feature>
<proteinExistence type="predicted"/>
<keyword evidence="5 6" id="KW-0067">ATP-binding</keyword>
<dbReference type="SMART" id="SM00220">
    <property type="entry name" value="S_TKc"/>
    <property type="match status" value="2"/>
</dbReference>
<dbReference type="InterPro" id="IPR000719">
    <property type="entry name" value="Prot_kinase_dom"/>
</dbReference>
<feature type="binding site" evidence="6">
    <location>
        <position position="342"/>
    </location>
    <ligand>
        <name>ATP</name>
        <dbReference type="ChEBI" id="CHEBI:30616"/>
    </ligand>
</feature>
<feature type="region of interest" description="Disordered" evidence="7">
    <location>
        <begin position="792"/>
        <end position="813"/>
    </location>
</feature>
<feature type="region of interest" description="Disordered" evidence="7">
    <location>
        <begin position="1064"/>
        <end position="1128"/>
    </location>
</feature>
<dbReference type="Proteomes" id="UP000824540">
    <property type="component" value="Unassembled WGS sequence"/>
</dbReference>
<evidence type="ECO:0000256" key="6">
    <source>
        <dbReference type="PROSITE-ProRule" id="PRU10141"/>
    </source>
</evidence>
<dbReference type="GO" id="GO:0035556">
    <property type="term" value="P:intracellular signal transduction"/>
    <property type="evidence" value="ECO:0007669"/>
    <property type="project" value="TreeGrafter"/>
</dbReference>
<dbReference type="GO" id="GO:0043065">
    <property type="term" value="P:positive regulation of apoptotic process"/>
    <property type="evidence" value="ECO:0007669"/>
    <property type="project" value="TreeGrafter"/>
</dbReference>
<protein>
    <recommendedName>
        <fullName evidence="8">Protein kinase domain-containing protein</fullName>
    </recommendedName>
</protein>
<dbReference type="OrthoDB" id="2570713at2759"/>
<dbReference type="PROSITE" id="PS50011">
    <property type="entry name" value="PROTEIN_KINASE_DOM"/>
    <property type="match status" value="2"/>
</dbReference>